<organism evidence="1 2">
    <name type="scientific">Strongyloides papillosus</name>
    <name type="common">Intestinal threadworm</name>
    <dbReference type="NCBI Taxonomy" id="174720"/>
    <lineage>
        <taxon>Eukaryota</taxon>
        <taxon>Metazoa</taxon>
        <taxon>Ecdysozoa</taxon>
        <taxon>Nematoda</taxon>
        <taxon>Chromadorea</taxon>
        <taxon>Rhabditida</taxon>
        <taxon>Tylenchina</taxon>
        <taxon>Panagrolaimomorpha</taxon>
        <taxon>Strongyloidoidea</taxon>
        <taxon>Strongyloididae</taxon>
        <taxon>Strongyloides</taxon>
    </lineage>
</organism>
<sequence>MNFKLWRTTNSLAVMDVMAWYKVKERTHLYLSFLSQSIVEVLLKQFGDLTVTAVEDVNEYLEKTYTPKVAVTTKIMELQRFCKQEHESIPIFHTSCLAKVKSFEAICSSRNVVEVCLQIAGCYSSDRLREKALAYLEEKLTNKATVVISEFTENMEFHA</sequence>
<protein>
    <submittedName>
        <fullName evidence="2">CLASP_N domain-containing protein</fullName>
    </submittedName>
</protein>
<dbReference type="AlphaFoldDB" id="A0A0N5B2N8"/>
<proteinExistence type="predicted"/>
<evidence type="ECO:0000313" key="1">
    <source>
        <dbReference type="Proteomes" id="UP000046392"/>
    </source>
</evidence>
<keyword evidence="1" id="KW-1185">Reference proteome</keyword>
<evidence type="ECO:0000313" key="2">
    <source>
        <dbReference type="WBParaSite" id="SPAL_0000034300.1"/>
    </source>
</evidence>
<name>A0A0N5B2N8_STREA</name>
<accession>A0A0N5B2N8</accession>
<dbReference type="Proteomes" id="UP000046392">
    <property type="component" value="Unplaced"/>
</dbReference>
<reference evidence="2" key="1">
    <citation type="submission" date="2017-02" db="UniProtKB">
        <authorList>
            <consortium name="WormBaseParasite"/>
        </authorList>
    </citation>
    <scope>IDENTIFICATION</scope>
</reference>
<dbReference type="WBParaSite" id="SPAL_0000034300.1">
    <property type="protein sequence ID" value="SPAL_0000034300.1"/>
    <property type="gene ID" value="SPAL_0000034300"/>
</dbReference>